<dbReference type="EMBL" id="CCYD01002371">
    <property type="protein sequence ID" value="CEG47209.1"/>
    <property type="molecule type" value="Genomic_DNA"/>
</dbReference>
<evidence type="ECO:0000313" key="1">
    <source>
        <dbReference type="EMBL" id="CEG47209.1"/>
    </source>
</evidence>
<dbReference type="AlphaFoldDB" id="A0A0P1AZD6"/>
<dbReference type="RefSeq" id="XP_024583578.1">
    <property type="nucleotide sequence ID" value="XM_024718151.1"/>
</dbReference>
<organism evidence="1 2">
    <name type="scientific">Plasmopara halstedii</name>
    <name type="common">Downy mildew of sunflower</name>
    <dbReference type="NCBI Taxonomy" id="4781"/>
    <lineage>
        <taxon>Eukaryota</taxon>
        <taxon>Sar</taxon>
        <taxon>Stramenopiles</taxon>
        <taxon>Oomycota</taxon>
        <taxon>Peronosporomycetes</taxon>
        <taxon>Peronosporales</taxon>
        <taxon>Peronosporaceae</taxon>
        <taxon>Plasmopara</taxon>
    </lineage>
</organism>
<keyword evidence="2" id="KW-1185">Reference proteome</keyword>
<accession>A0A0P1AZD6</accession>
<sequence length="67" mass="7424">MGEDWRAHVSNVRLGNIMPGAERKDFQLVYSFTSPHTTNGPGEMAVKYVADEKDFIGPWITQAASPT</sequence>
<reference evidence="2" key="1">
    <citation type="submission" date="2014-09" db="EMBL/GenBank/DDBJ databases">
        <authorList>
            <person name="Sharma Rahul"/>
            <person name="Thines Marco"/>
        </authorList>
    </citation>
    <scope>NUCLEOTIDE SEQUENCE [LARGE SCALE GENOMIC DNA]</scope>
</reference>
<name>A0A0P1AZD6_PLAHL</name>
<dbReference type="GeneID" id="36398912"/>
<proteinExistence type="predicted"/>
<protein>
    <submittedName>
        <fullName evidence="1">Uncharacterized protein</fullName>
    </submittedName>
</protein>
<evidence type="ECO:0000313" key="2">
    <source>
        <dbReference type="Proteomes" id="UP000054928"/>
    </source>
</evidence>
<dbReference type="Proteomes" id="UP000054928">
    <property type="component" value="Unassembled WGS sequence"/>
</dbReference>